<dbReference type="OrthoDB" id="328904at2157"/>
<dbReference type="RefSeq" id="WP_120244121.1">
    <property type="nucleotide sequence ID" value="NZ_RAPO01000002.1"/>
</dbReference>
<protein>
    <recommendedName>
        <fullName evidence="2">DUF8162 domain-containing protein</fullName>
    </recommendedName>
</protein>
<keyword evidence="1" id="KW-0472">Membrane</keyword>
<proteinExistence type="predicted"/>
<dbReference type="InterPro" id="IPR058476">
    <property type="entry name" value="DUF8162"/>
</dbReference>
<feature type="transmembrane region" description="Helical" evidence="1">
    <location>
        <begin position="133"/>
        <end position="160"/>
    </location>
</feature>
<keyword evidence="4" id="KW-1185">Reference proteome</keyword>
<dbReference type="AlphaFoldDB" id="A0A419WH68"/>
<feature type="transmembrane region" description="Helical" evidence="1">
    <location>
        <begin position="60"/>
        <end position="82"/>
    </location>
</feature>
<comment type="caution">
    <text evidence="3">The sequence shown here is derived from an EMBL/GenBank/DDBJ whole genome shotgun (WGS) entry which is preliminary data.</text>
</comment>
<dbReference type="EMBL" id="RAPO01000002">
    <property type="protein sequence ID" value="RKD94777.1"/>
    <property type="molecule type" value="Genomic_DNA"/>
</dbReference>
<feature type="transmembrane region" description="Helical" evidence="1">
    <location>
        <begin position="16"/>
        <end position="39"/>
    </location>
</feature>
<evidence type="ECO:0000256" key="1">
    <source>
        <dbReference type="SAM" id="Phobius"/>
    </source>
</evidence>
<keyword evidence="1" id="KW-1133">Transmembrane helix</keyword>
<keyword evidence="1" id="KW-0812">Transmembrane</keyword>
<organism evidence="3 4">
    <name type="scientific">Halopiger aswanensis</name>
    <dbReference type="NCBI Taxonomy" id="148449"/>
    <lineage>
        <taxon>Archaea</taxon>
        <taxon>Methanobacteriati</taxon>
        <taxon>Methanobacteriota</taxon>
        <taxon>Stenosarchaea group</taxon>
        <taxon>Halobacteria</taxon>
        <taxon>Halobacteriales</taxon>
        <taxon>Natrialbaceae</taxon>
        <taxon>Halopiger</taxon>
    </lineage>
</organism>
<sequence>MSPPLPSAFVGELGQWLAFAALLLVPGLVATVLWAPFLLSERLRALFRSLPPAGRTLPTYVLIGIGASIPYLAGFLAILALVDSSGVAWSNAFLTLCFQLGVLYVVGLPILCAVGLPRLGVDWDPTGYGWPTWGLLVVGAAWYALLFTVPIALLSFVFALPGGY</sequence>
<reference evidence="3 4" key="1">
    <citation type="submission" date="2018-09" db="EMBL/GenBank/DDBJ databases">
        <title>Genomic Encyclopedia of Archaeal and Bacterial Type Strains, Phase II (KMG-II): from individual species to whole genera.</title>
        <authorList>
            <person name="Goeker M."/>
        </authorList>
    </citation>
    <scope>NUCLEOTIDE SEQUENCE [LARGE SCALE GENOMIC DNA]</scope>
    <source>
        <strain evidence="3 4">DSM 13151</strain>
    </source>
</reference>
<accession>A0A419WH68</accession>
<evidence type="ECO:0000259" key="2">
    <source>
        <dbReference type="Pfam" id="PF26494"/>
    </source>
</evidence>
<dbReference type="Pfam" id="PF26494">
    <property type="entry name" value="DUF8162"/>
    <property type="match status" value="1"/>
</dbReference>
<evidence type="ECO:0000313" key="3">
    <source>
        <dbReference type="EMBL" id="RKD94777.1"/>
    </source>
</evidence>
<evidence type="ECO:0000313" key="4">
    <source>
        <dbReference type="Proteomes" id="UP000283805"/>
    </source>
</evidence>
<dbReference type="Proteomes" id="UP000283805">
    <property type="component" value="Unassembled WGS sequence"/>
</dbReference>
<feature type="transmembrane region" description="Helical" evidence="1">
    <location>
        <begin position="102"/>
        <end position="121"/>
    </location>
</feature>
<feature type="domain" description="DUF8162" evidence="2">
    <location>
        <begin position="15"/>
        <end position="162"/>
    </location>
</feature>
<name>A0A419WH68_9EURY</name>
<gene>
    <name evidence="3" type="ORF">ATJ93_1619</name>
</gene>